<comment type="similarity">
    <text evidence="9">Belongs to the ARTD/PARP family.</text>
</comment>
<sequence length="840" mass="94805">MLSTDDSTSMTNSTNSPPDHIDDVSILSNDEELGDDEDQASEDDEMNDEVDVDSDDEEEEIAPVQSRNNSMTIPNPIPSGSNSSLNSLLEEDINNLFSKVSTKFLAGASHKLDINDSRLLLITLHFFTDFIETETSCQWQICNKKPLTCQISIDKKHYLDEQVTVKCVYQTCECHPANAFRVPFIERLIRDFFDKNRIPLETLKYSRAAFDPVLRLKYFLDILPPSKRTHYEGMLLNSNDDTLLNELLAFEILENNQRIAQKLQLIKPPRNSSSDTTKHYDLLNEKHLPTLNYGYLVQFCYYFEYRLRNLNSLCVMCGKRTVNLNDNKKTSKPTICDDYECFSNAMDSKFRNDPLPPSIFSIEIADFLLLLLIAAIRSTRHGLILDPYPKLINPYNTSTTLIDQDGDKEQNIKTLREIIDGIISMGSITQYEVDRISLRSTLELKHPWAFSFFHWLMGTNRYHFSAIPTAHRMKSVQTDYQYFIKHEDIVKHVNFKRLRDEKGSIFAFHGSPQENWHSILRSGLQIGKGGYLLNGAAYGAGIYVSPSFDFSTSYVRNTRYSQPESTGGNNYSYGKEIAPLERQSWGCIALCEIIDSPDVYKKHSADIWTIQDPNLICTRFIFFYPSGICHTSIRVDNAAEAASIRQLIHTLNNTAFIKTIKINLFFLFTNGGVAVGTVAASDIGLHGTIVIGTLAGMISVLGFEYLLPILKYKRIHDTCSVNNLHGMPGIISGIAGIIVASIDNRSGYLNHLTDQCLGGGVSRSNSTQSAYQAAALGLTLGMGIIGGLITGVILRIPIFSQKDNDFVDEENWHLPENVHEIFPRNDLYADTSKYHSPTYL</sequence>
<evidence type="ECO:0000256" key="10">
    <source>
        <dbReference type="SAM" id="MobiDB-lite"/>
    </source>
</evidence>
<feature type="domain" description="PARP catalytic" evidence="12">
    <location>
        <begin position="492"/>
        <end position="558"/>
    </location>
</feature>
<comment type="subcellular location">
    <subcellularLocation>
        <location evidence="1">Membrane</location>
        <topology evidence="1">Multi-pass membrane protein</topology>
    </subcellularLocation>
</comment>
<dbReference type="GO" id="GO:0003950">
    <property type="term" value="F:NAD+ poly-ADP-ribosyltransferase activity"/>
    <property type="evidence" value="ECO:0007669"/>
    <property type="project" value="InterPro"/>
</dbReference>
<protein>
    <recommendedName>
        <fullName evidence="17">PARP</fullName>
    </recommendedName>
</protein>
<evidence type="ECO:0000313" key="16">
    <source>
        <dbReference type="Proteomes" id="UP000663832"/>
    </source>
</evidence>
<evidence type="ECO:0000256" key="1">
    <source>
        <dbReference type="ARBA" id="ARBA00004141"/>
    </source>
</evidence>
<dbReference type="Proteomes" id="UP000663832">
    <property type="component" value="Unassembled WGS sequence"/>
</dbReference>
<keyword evidence="5" id="KW-0548">Nucleotidyltransferase</keyword>
<keyword evidence="3" id="KW-0808">Transferase</keyword>
<organism evidence="15 16">
    <name type="scientific">Adineta steineri</name>
    <dbReference type="NCBI Taxonomy" id="433720"/>
    <lineage>
        <taxon>Eukaryota</taxon>
        <taxon>Metazoa</taxon>
        <taxon>Spiralia</taxon>
        <taxon>Gnathifera</taxon>
        <taxon>Rotifera</taxon>
        <taxon>Eurotatoria</taxon>
        <taxon>Bdelloidea</taxon>
        <taxon>Adinetida</taxon>
        <taxon>Adinetidae</taxon>
        <taxon>Adineta</taxon>
    </lineage>
</organism>
<dbReference type="Pfam" id="PF00909">
    <property type="entry name" value="Ammonium_transp"/>
    <property type="match status" value="1"/>
</dbReference>
<dbReference type="EMBL" id="CAJNOM010000004">
    <property type="protein sequence ID" value="CAF0748239.1"/>
    <property type="molecule type" value="Genomic_DNA"/>
</dbReference>
<reference evidence="15" key="1">
    <citation type="submission" date="2021-02" db="EMBL/GenBank/DDBJ databases">
        <authorList>
            <person name="Nowell W R."/>
        </authorList>
    </citation>
    <scope>NUCLEOTIDE SEQUENCE</scope>
</reference>
<evidence type="ECO:0000256" key="3">
    <source>
        <dbReference type="ARBA" id="ARBA00022679"/>
    </source>
</evidence>
<dbReference type="GO" id="GO:0016779">
    <property type="term" value="F:nucleotidyltransferase activity"/>
    <property type="evidence" value="ECO:0007669"/>
    <property type="project" value="UniProtKB-KW"/>
</dbReference>
<dbReference type="EMBL" id="CAJNOI010000004">
    <property type="protein sequence ID" value="CAF0738439.1"/>
    <property type="molecule type" value="Genomic_DNA"/>
</dbReference>
<feature type="region of interest" description="Disordered" evidence="10">
    <location>
        <begin position="1"/>
        <end position="83"/>
    </location>
</feature>
<evidence type="ECO:0000256" key="2">
    <source>
        <dbReference type="ARBA" id="ARBA00022676"/>
    </source>
</evidence>
<evidence type="ECO:0000256" key="11">
    <source>
        <dbReference type="SAM" id="Phobius"/>
    </source>
</evidence>
<dbReference type="Gene3D" id="1.10.3430.10">
    <property type="entry name" value="Ammonium transporter AmtB like domains"/>
    <property type="match status" value="1"/>
</dbReference>
<evidence type="ECO:0000256" key="8">
    <source>
        <dbReference type="ARBA" id="ARBA00023136"/>
    </source>
</evidence>
<evidence type="ECO:0008006" key="17">
    <source>
        <dbReference type="Google" id="ProtNLM"/>
    </source>
</evidence>
<name>A0A813PFV2_9BILA</name>
<feature type="transmembrane region" description="Helical" evidence="11">
    <location>
        <begin position="689"/>
        <end position="710"/>
    </location>
</feature>
<dbReference type="Proteomes" id="UP000663877">
    <property type="component" value="Unassembled WGS sequence"/>
</dbReference>
<evidence type="ECO:0000256" key="4">
    <source>
        <dbReference type="ARBA" id="ARBA00022692"/>
    </source>
</evidence>
<keyword evidence="4 11" id="KW-0812">Transmembrane</keyword>
<dbReference type="InterPro" id="IPR012317">
    <property type="entry name" value="Poly(ADP-ribose)pol_cat_dom"/>
</dbReference>
<evidence type="ECO:0000259" key="13">
    <source>
        <dbReference type="Pfam" id="PF00909"/>
    </source>
</evidence>
<evidence type="ECO:0000313" key="14">
    <source>
        <dbReference type="EMBL" id="CAF0738439.1"/>
    </source>
</evidence>
<evidence type="ECO:0000313" key="15">
    <source>
        <dbReference type="EMBL" id="CAF0748239.1"/>
    </source>
</evidence>
<dbReference type="AlphaFoldDB" id="A0A813PFV2"/>
<dbReference type="Pfam" id="PF00644">
    <property type="entry name" value="PARP"/>
    <property type="match status" value="1"/>
</dbReference>
<dbReference type="PRINTS" id="PR00342">
    <property type="entry name" value="RHESUSRHD"/>
</dbReference>
<dbReference type="GO" id="GO:0005886">
    <property type="term" value="C:plasma membrane"/>
    <property type="evidence" value="ECO:0007669"/>
    <property type="project" value="InterPro"/>
</dbReference>
<keyword evidence="7" id="KW-0520">NAD</keyword>
<dbReference type="SUPFAM" id="SSF111352">
    <property type="entry name" value="Ammonium transporter"/>
    <property type="match status" value="1"/>
</dbReference>
<dbReference type="InterPro" id="IPR002229">
    <property type="entry name" value="RhesusRHD"/>
</dbReference>
<evidence type="ECO:0000256" key="9">
    <source>
        <dbReference type="ARBA" id="ARBA00024347"/>
    </source>
</evidence>
<dbReference type="PANTHER" id="PTHR21328">
    <property type="entry name" value="POLY ADP-RIBOSE POLYMERASE FAMILY, MEMBER PARP"/>
    <property type="match status" value="1"/>
</dbReference>
<dbReference type="InterPro" id="IPR024041">
    <property type="entry name" value="NH4_transpt_AmtB-like_dom"/>
</dbReference>
<proteinExistence type="inferred from homology"/>
<feature type="compositionally biased region" description="Low complexity" evidence="10">
    <location>
        <begin position="1"/>
        <end position="16"/>
    </location>
</feature>
<feature type="compositionally biased region" description="Acidic residues" evidence="10">
    <location>
        <begin position="29"/>
        <end position="61"/>
    </location>
</feature>
<gene>
    <name evidence="14" type="ORF">BJG266_LOCUS1679</name>
    <name evidence="15" type="ORF">QVE165_LOCUS1328</name>
</gene>
<accession>A0A813PFV2</accession>
<keyword evidence="8 11" id="KW-0472">Membrane</keyword>
<feature type="transmembrane region" description="Helical" evidence="11">
    <location>
        <begin position="664"/>
        <end position="683"/>
    </location>
</feature>
<dbReference type="Gene3D" id="3.90.228.10">
    <property type="match status" value="1"/>
</dbReference>
<dbReference type="SUPFAM" id="SSF56399">
    <property type="entry name" value="ADP-ribosylation"/>
    <property type="match status" value="1"/>
</dbReference>
<keyword evidence="6 11" id="KW-1133">Transmembrane helix</keyword>
<keyword evidence="16" id="KW-1185">Reference proteome</keyword>
<feature type="transmembrane region" description="Helical" evidence="11">
    <location>
        <begin position="770"/>
        <end position="794"/>
    </location>
</feature>
<dbReference type="InterPro" id="IPR051838">
    <property type="entry name" value="ARTD_PARP"/>
</dbReference>
<evidence type="ECO:0000256" key="6">
    <source>
        <dbReference type="ARBA" id="ARBA00022989"/>
    </source>
</evidence>
<feature type="transmembrane region" description="Helical" evidence="11">
    <location>
        <begin position="722"/>
        <end position="742"/>
    </location>
</feature>
<comment type="caution">
    <text evidence="15">The sequence shown here is derived from an EMBL/GenBank/DDBJ whole genome shotgun (WGS) entry which is preliminary data.</text>
</comment>
<keyword evidence="2" id="KW-0328">Glycosyltransferase</keyword>
<evidence type="ECO:0000256" key="5">
    <source>
        <dbReference type="ARBA" id="ARBA00022695"/>
    </source>
</evidence>
<dbReference type="InterPro" id="IPR029020">
    <property type="entry name" value="Ammonium/urea_transptr"/>
</dbReference>
<feature type="domain" description="Ammonium transporter AmtB-like" evidence="13">
    <location>
        <begin position="671"/>
        <end position="803"/>
    </location>
</feature>
<evidence type="ECO:0000256" key="7">
    <source>
        <dbReference type="ARBA" id="ARBA00023027"/>
    </source>
</evidence>
<evidence type="ECO:0000259" key="12">
    <source>
        <dbReference type="Pfam" id="PF00644"/>
    </source>
</evidence>
<dbReference type="GO" id="GO:0008519">
    <property type="term" value="F:ammonium channel activity"/>
    <property type="evidence" value="ECO:0007669"/>
    <property type="project" value="InterPro"/>
</dbReference>
<dbReference type="OrthoDB" id="109543at2759"/>